<dbReference type="InterPro" id="IPR003439">
    <property type="entry name" value="ABC_transporter-like_ATP-bd"/>
</dbReference>
<name>A0A401IS05_9LACO</name>
<feature type="transmembrane region" description="Helical" evidence="9">
    <location>
        <begin position="53"/>
        <end position="74"/>
    </location>
</feature>
<comment type="subcellular location">
    <subcellularLocation>
        <location evidence="1">Cell membrane</location>
        <topology evidence="1">Multi-pass membrane protein</topology>
    </subcellularLocation>
</comment>
<evidence type="ECO:0000256" key="5">
    <source>
        <dbReference type="ARBA" id="ARBA00022741"/>
    </source>
</evidence>
<dbReference type="Gene3D" id="1.20.1560.10">
    <property type="entry name" value="ABC transporter type 1, transmembrane domain"/>
    <property type="match status" value="1"/>
</dbReference>
<keyword evidence="6 12" id="KW-0067">ATP-binding</keyword>
<feature type="domain" description="ABC transmembrane type-1" evidence="11">
    <location>
        <begin position="17"/>
        <end position="298"/>
    </location>
</feature>
<dbReference type="Proteomes" id="UP000286848">
    <property type="component" value="Unassembled WGS sequence"/>
</dbReference>
<keyword evidence="7 9" id="KW-1133">Transmembrane helix</keyword>
<dbReference type="GO" id="GO:0005524">
    <property type="term" value="F:ATP binding"/>
    <property type="evidence" value="ECO:0007669"/>
    <property type="project" value="UniProtKB-KW"/>
</dbReference>
<dbReference type="RefSeq" id="WP_124975543.1">
    <property type="nucleotide sequence ID" value="NZ_BFFP01000008.1"/>
</dbReference>
<dbReference type="InterPro" id="IPR039421">
    <property type="entry name" value="Type_1_exporter"/>
</dbReference>
<feature type="transmembrane region" description="Helical" evidence="9">
    <location>
        <begin position="276"/>
        <end position="294"/>
    </location>
</feature>
<comment type="caution">
    <text evidence="12">The sequence shown here is derived from an EMBL/GenBank/DDBJ whole genome shotgun (WGS) entry which is preliminary data.</text>
</comment>
<feature type="domain" description="ABC transporter" evidence="10">
    <location>
        <begin position="332"/>
        <end position="568"/>
    </location>
</feature>
<dbReference type="InterPro" id="IPR017871">
    <property type="entry name" value="ABC_transporter-like_CS"/>
</dbReference>
<dbReference type="PANTHER" id="PTHR43394:SF1">
    <property type="entry name" value="ATP-BINDING CASSETTE SUB-FAMILY B MEMBER 10, MITOCHONDRIAL"/>
    <property type="match status" value="1"/>
</dbReference>
<evidence type="ECO:0000256" key="7">
    <source>
        <dbReference type="ARBA" id="ARBA00022989"/>
    </source>
</evidence>
<evidence type="ECO:0000313" key="12">
    <source>
        <dbReference type="EMBL" id="GBG94285.1"/>
    </source>
</evidence>
<keyword evidence="5" id="KW-0547">Nucleotide-binding</keyword>
<protein>
    <submittedName>
        <fullName evidence="12">Multidrug ABC transporter ATP-binding and permease protein</fullName>
    </submittedName>
</protein>
<proteinExistence type="predicted"/>
<keyword evidence="13" id="KW-1185">Reference proteome</keyword>
<dbReference type="SUPFAM" id="SSF52540">
    <property type="entry name" value="P-loop containing nucleoside triphosphate hydrolases"/>
    <property type="match status" value="1"/>
</dbReference>
<dbReference type="GO" id="GO:0005886">
    <property type="term" value="C:plasma membrane"/>
    <property type="evidence" value="ECO:0007669"/>
    <property type="project" value="UniProtKB-SubCell"/>
</dbReference>
<dbReference type="SMART" id="SM00382">
    <property type="entry name" value="AAA"/>
    <property type="match status" value="1"/>
</dbReference>
<feature type="transmembrane region" description="Helical" evidence="9">
    <location>
        <begin position="158"/>
        <end position="178"/>
    </location>
</feature>
<keyword evidence="4 9" id="KW-0812">Transmembrane</keyword>
<dbReference type="GO" id="GO:0015421">
    <property type="term" value="F:ABC-type oligopeptide transporter activity"/>
    <property type="evidence" value="ECO:0007669"/>
    <property type="project" value="TreeGrafter"/>
</dbReference>
<evidence type="ECO:0000256" key="4">
    <source>
        <dbReference type="ARBA" id="ARBA00022692"/>
    </source>
</evidence>
<accession>A0A401IS05</accession>
<evidence type="ECO:0000256" key="3">
    <source>
        <dbReference type="ARBA" id="ARBA00022475"/>
    </source>
</evidence>
<keyword evidence="8 9" id="KW-0472">Membrane</keyword>
<dbReference type="EMBL" id="BFFP01000008">
    <property type="protein sequence ID" value="GBG94285.1"/>
    <property type="molecule type" value="Genomic_DNA"/>
</dbReference>
<sequence length="578" mass="63974">MIKVLARSVRKYKTASILSALMVIIESACETIIPFLMARIIDDGITARNLAVIYQTGGILLLIAVISLVCGAGASRLSSIAAVGVAHNIRHDLYAHIQKFSFANIDHFSDASLVTRLTTDITNLQNAYQQLIRGGFRAPAMMIFSIVLAFAVNAQMALIFVVAIPLLAVGLWLIIRAAHPLFRKVFRAYDWLNNILSENIHGIKVVKSYVRQGLEQKKFTHVSQQIYHNYSWAQRLMALNQPLMQLVSNLMLLALFWFGAKLIVSGSMETGELVSLTAYGMQILFSLMMLSMIFNQITIAQTSSERLAETLNEKSTITEKNQPATTVDNGQIDFENVSFSYDTDSQREQLHEINLHIKSGQLVGIIGNTGSGKSTLVELLPRLYDATAGQVLLAGRNVKDYELKVLRDNVSLVLQSSVLFSGTIKENLLWGNENATEQDLRHAASLAQIDDFVQSLPDKYDTLLGQNGTSISGGQRQRLSIARSLLKSPQVLIMDDSTSAVDANTDAKIRQALRDQIPQTTKIIISQRVASIADADLIVVMKDGRISGSGTHEELMKHNEHYRQMALSQKRSERGVET</sequence>
<dbReference type="InterPro" id="IPR011527">
    <property type="entry name" value="ABC1_TM_dom"/>
</dbReference>
<evidence type="ECO:0000259" key="10">
    <source>
        <dbReference type="PROSITE" id="PS50893"/>
    </source>
</evidence>
<evidence type="ECO:0000256" key="8">
    <source>
        <dbReference type="ARBA" id="ARBA00023136"/>
    </source>
</evidence>
<dbReference type="GO" id="GO:0016887">
    <property type="term" value="F:ATP hydrolysis activity"/>
    <property type="evidence" value="ECO:0007669"/>
    <property type="project" value="InterPro"/>
</dbReference>
<keyword evidence="2" id="KW-0813">Transport</keyword>
<dbReference type="AlphaFoldDB" id="A0A401IS05"/>
<dbReference type="PROSITE" id="PS50929">
    <property type="entry name" value="ABC_TM1F"/>
    <property type="match status" value="1"/>
</dbReference>
<dbReference type="Pfam" id="PF00005">
    <property type="entry name" value="ABC_tran"/>
    <property type="match status" value="1"/>
</dbReference>
<evidence type="ECO:0000256" key="9">
    <source>
        <dbReference type="SAM" id="Phobius"/>
    </source>
</evidence>
<organism evidence="12 13">
    <name type="scientific">Ligilactobacillus salitolerans</name>
    <dbReference type="NCBI Taxonomy" id="1808352"/>
    <lineage>
        <taxon>Bacteria</taxon>
        <taxon>Bacillati</taxon>
        <taxon>Bacillota</taxon>
        <taxon>Bacilli</taxon>
        <taxon>Lactobacillales</taxon>
        <taxon>Lactobacillaceae</taxon>
        <taxon>Ligilactobacillus</taxon>
    </lineage>
</organism>
<dbReference type="Gene3D" id="3.40.50.300">
    <property type="entry name" value="P-loop containing nucleotide triphosphate hydrolases"/>
    <property type="match status" value="1"/>
</dbReference>
<reference evidence="12 13" key="1">
    <citation type="journal article" date="2019" name="Int. J. Syst. Evol. Microbiol.">
        <title>Lactobacillus salitolerans sp. nov., a novel lactic acid bacterium isolated from spent mushroom substrates.</title>
        <authorList>
            <person name="Tohno M."/>
            <person name="Tanizawa Y."/>
            <person name="Kojima Y."/>
            <person name="Sakamoto M."/>
            <person name="Nakamura Y."/>
            <person name="Ohkuma M."/>
            <person name="Kobayashi H."/>
        </authorList>
    </citation>
    <scope>NUCLEOTIDE SEQUENCE [LARGE SCALE GENOMIC DNA]</scope>
    <source>
        <strain evidence="12 13">YK43</strain>
    </source>
</reference>
<dbReference type="InterPro" id="IPR003593">
    <property type="entry name" value="AAA+_ATPase"/>
</dbReference>
<feature type="transmembrane region" description="Helical" evidence="9">
    <location>
        <begin position="134"/>
        <end position="152"/>
    </location>
</feature>
<dbReference type="OrthoDB" id="9770415at2"/>
<dbReference type="InterPro" id="IPR036640">
    <property type="entry name" value="ABC1_TM_sf"/>
</dbReference>
<dbReference type="PROSITE" id="PS00211">
    <property type="entry name" value="ABC_TRANSPORTER_1"/>
    <property type="match status" value="1"/>
</dbReference>
<dbReference type="CDD" id="cd18548">
    <property type="entry name" value="ABC_6TM_Tm287_like"/>
    <property type="match status" value="1"/>
</dbReference>
<dbReference type="Pfam" id="PF00664">
    <property type="entry name" value="ABC_membrane"/>
    <property type="match status" value="1"/>
</dbReference>
<feature type="transmembrane region" description="Helical" evidence="9">
    <location>
        <begin position="243"/>
        <end position="264"/>
    </location>
</feature>
<dbReference type="FunFam" id="3.40.50.300:FF:000221">
    <property type="entry name" value="Multidrug ABC transporter ATP-binding protein"/>
    <property type="match status" value="1"/>
</dbReference>
<dbReference type="PROSITE" id="PS50893">
    <property type="entry name" value="ABC_TRANSPORTER_2"/>
    <property type="match status" value="1"/>
</dbReference>
<evidence type="ECO:0000256" key="2">
    <source>
        <dbReference type="ARBA" id="ARBA00022448"/>
    </source>
</evidence>
<evidence type="ECO:0000313" key="13">
    <source>
        <dbReference type="Proteomes" id="UP000286848"/>
    </source>
</evidence>
<dbReference type="InterPro" id="IPR027417">
    <property type="entry name" value="P-loop_NTPase"/>
</dbReference>
<evidence type="ECO:0000259" key="11">
    <source>
        <dbReference type="PROSITE" id="PS50929"/>
    </source>
</evidence>
<evidence type="ECO:0000256" key="6">
    <source>
        <dbReference type="ARBA" id="ARBA00022840"/>
    </source>
</evidence>
<keyword evidence="3" id="KW-1003">Cell membrane</keyword>
<gene>
    <name evidence="12" type="primary">mdlB</name>
    <name evidence="12" type="ORF">LFYK43_07440</name>
</gene>
<dbReference type="PANTHER" id="PTHR43394">
    <property type="entry name" value="ATP-DEPENDENT PERMEASE MDL1, MITOCHONDRIAL"/>
    <property type="match status" value="1"/>
</dbReference>
<dbReference type="SUPFAM" id="SSF90123">
    <property type="entry name" value="ABC transporter transmembrane region"/>
    <property type="match status" value="1"/>
</dbReference>
<evidence type="ECO:0000256" key="1">
    <source>
        <dbReference type="ARBA" id="ARBA00004651"/>
    </source>
</evidence>